<dbReference type="Proteomes" id="UP000019760">
    <property type="component" value="Unassembled WGS sequence"/>
</dbReference>
<comment type="caution">
    <text evidence="2">The sequence shown here is derived from an EMBL/GenBank/DDBJ whole genome shotgun (WGS) entry which is preliminary data.</text>
</comment>
<protein>
    <submittedName>
        <fullName evidence="2">Uncharacterized protein</fullName>
    </submittedName>
</protein>
<reference evidence="2 3" key="2">
    <citation type="journal article" date="2014" name="FEMS Microbiol. Lett.">
        <title>Draft genomic DNA sequence of the facultatively methylotrophic bacterium Acidomonas methanolica type strain MB58.</title>
        <authorList>
            <person name="Higashiura N."/>
            <person name="Hadano H."/>
            <person name="Hirakawa H."/>
            <person name="Matsutani M."/>
            <person name="Takabe S."/>
            <person name="Matsushita K."/>
            <person name="Azuma Y."/>
        </authorList>
    </citation>
    <scope>NUCLEOTIDE SEQUENCE [LARGE SCALE GENOMIC DNA]</scope>
    <source>
        <strain evidence="2 3">MB58</strain>
    </source>
</reference>
<sequence length="67" mass="7581">MSRRGKQTASSIASARHRAKKKAQGWVDFSCFVPLAIRPQINRTIKRAIMIWRAKQAASDNNISKKV</sequence>
<dbReference type="EMBL" id="BAND01000018">
    <property type="protein sequence ID" value="GAJ28324.1"/>
    <property type="molecule type" value="Genomic_DNA"/>
</dbReference>
<evidence type="ECO:0000313" key="2">
    <source>
        <dbReference type="EMBL" id="GAJ28324.1"/>
    </source>
</evidence>
<dbReference type="OrthoDB" id="9985450at2"/>
<gene>
    <name evidence="2" type="ORF">Amme_018_049</name>
</gene>
<reference evidence="3" key="1">
    <citation type="journal article" date="2014" name="FEMS Microbiol. Lett.">
        <title>Draft Genomic DNA Sequence of the Facultatively Methylotrophic Bacterium Acidomonas methanolica type strain MB58.</title>
        <authorList>
            <person name="Higashiura N."/>
            <person name="Hadano H."/>
            <person name="Hirakawa H."/>
            <person name="Matsutani M."/>
            <person name="Takabe S."/>
            <person name="Matsushita K."/>
            <person name="Azuma Y."/>
        </authorList>
    </citation>
    <scope>NUCLEOTIDE SEQUENCE [LARGE SCALE GENOMIC DNA]</scope>
    <source>
        <strain evidence="3">MB58</strain>
    </source>
</reference>
<organism evidence="2 3">
    <name type="scientific">Acidomonas methanolica NBRC 104435</name>
    <dbReference type="NCBI Taxonomy" id="1231351"/>
    <lineage>
        <taxon>Bacteria</taxon>
        <taxon>Pseudomonadati</taxon>
        <taxon>Pseudomonadota</taxon>
        <taxon>Alphaproteobacteria</taxon>
        <taxon>Acetobacterales</taxon>
        <taxon>Acetobacteraceae</taxon>
        <taxon>Acidomonas</taxon>
    </lineage>
</organism>
<keyword evidence="3" id="KW-1185">Reference proteome</keyword>
<evidence type="ECO:0000256" key="1">
    <source>
        <dbReference type="SAM" id="MobiDB-lite"/>
    </source>
</evidence>
<dbReference type="RefSeq" id="WP_042056767.1">
    <property type="nucleotide sequence ID" value="NZ_BAND01000018.1"/>
</dbReference>
<accession>A0A023D2N3</accession>
<name>A0A023D2N3_ACIMT</name>
<evidence type="ECO:0000313" key="3">
    <source>
        <dbReference type="Proteomes" id="UP000019760"/>
    </source>
</evidence>
<feature type="region of interest" description="Disordered" evidence="1">
    <location>
        <begin position="1"/>
        <end position="22"/>
    </location>
</feature>
<proteinExistence type="predicted"/>
<dbReference type="AlphaFoldDB" id="A0A023D2N3"/>